<protein>
    <submittedName>
        <fullName evidence="2">Uncharacterized protein</fullName>
    </submittedName>
</protein>
<keyword evidence="1" id="KW-0812">Transmembrane</keyword>
<proteinExistence type="predicted"/>
<keyword evidence="3" id="KW-1185">Reference proteome</keyword>
<dbReference type="EMBL" id="DF837800">
    <property type="protein sequence ID" value="GAT42361.1"/>
    <property type="molecule type" value="Genomic_DNA"/>
</dbReference>
<keyword evidence="1" id="KW-0472">Membrane</keyword>
<feature type="transmembrane region" description="Helical" evidence="1">
    <location>
        <begin position="5"/>
        <end position="22"/>
    </location>
</feature>
<evidence type="ECO:0000256" key="1">
    <source>
        <dbReference type="SAM" id="Phobius"/>
    </source>
</evidence>
<evidence type="ECO:0000313" key="2">
    <source>
        <dbReference type="EMBL" id="GAT42361.1"/>
    </source>
</evidence>
<evidence type="ECO:0000313" key="3">
    <source>
        <dbReference type="Proteomes" id="UP000815677"/>
    </source>
</evidence>
<feature type="transmembrane region" description="Helical" evidence="1">
    <location>
        <begin position="42"/>
        <end position="61"/>
    </location>
</feature>
<organism evidence="2 3">
    <name type="scientific">Mycena chlorophos</name>
    <name type="common">Agaric fungus</name>
    <name type="synonym">Agaricus chlorophos</name>
    <dbReference type="NCBI Taxonomy" id="658473"/>
    <lineage>
        <taxon>Eukaryota</taxon>
        <taxon>Fungi</taxon>
        <taxon>Dikarya</taxon>
        <taxon>Basidiomycota</taxon>
        <taxon>Agaricomycotina</taxon>
        <taxon>Agaricomycetes</taxon>
        <taxon>Agaricomycetidae</taxon>
        <taxon>Agaricales</taxon>
        <taxon>Marasmiineae</taxon>
        <taxon>Mycenaceae</taxon>
        <taxon>Mycena</taxon>
    </lineage>
</organism>
<keyword evidence="1" id="KW-1133">Transmembrane helix</keyword>
<reference evidence="2" key="1">
    <citation type="submission" date="2014-09" db="EMBL/GenBank/DDBJ databases">
        <title>Genome sequence of the luminous mushroom Mycena chlorophos for searching fungal bioluminescence genes.</title>
        <authorList>
            <person name="Tanaka Y."/>
            <person name="Kasuga D."/>
            <person name="Oba Y."/>
            <person name="Hase S."/>
            <person name="Sato K."/>
            <person name="Oba Y."/>
            <person name="Sakakibara Y."/>
        </authorList>
    </citation>
    <scope>NUCLEOTIDE SEQUENCE</scope>
</reference>
<sequence>MGQHVWLLLATVATEILVIIKWTSSPHSGIPPLMSASKVVKMGWVVGGLALVVYPSAKFGVPGVRRWVRGKKDKAARRKAGKIE</sequence>
<name>A0ABQ0KU82_MYCCL</name>
<dbReference type="Proteomes" id="UP000815677">
    <property type="component" value="Unassembled WGS sequence"/>
</dbReference>
<gene>
    <name evidence="2" type="ORF">MCHLO_00076</name>
</gene>
<accession>A0ABQ0KU82</accession>